<gene>
    <name evidence="2" type="ORF">EZ449_14465</name>
</gene>
<evidence type="ECO:0000313" key="2">
    <source>
        <dbReference type="EMBL" id="TCD07733.1"/>
    </source>
</evidence>
<dbReference type="Gene3D" id="3.40.50.150">
    <property type="entry name" value="Vaccinia Virus protein VP39"/>
    <property type="match status" value="1"/>
</dbReference>
<dbReference type="RefSeq" id="WP_131560024.1">
    <property type="nucleotide sequence ID" value="NZ_SJSN01000010.1"/>
</dbReference>
<name>A0A4R0P5M3_9SPHI</name>
<dbReference type="InterPro" id="IPR052514">
    <property type="entry name" value="SAM-dependent_MTase"/>
</dbReference>
<dbReference type="PANTHER" id="PTHR34203:SF15">
    <property type="entry name" value="SLL1173 PROTEIN"/>
    <property type="match status" value="1"/>
</dbReference>
<organism evidence="2 3">
    <name type="scientific">Pedobacter frigidisoli</name>
    <dbReference type="NCBI Taxonomy" id="2530455"/>
    <lineage>
        <taxon>Bacteria</taxon>
        <taxon>Pseudomonadati</taxon>
        <taxon>Bacteroidota</taxon>
        <taxon>Sphingobacteriia</taxon>
        <taxon>Sphingobacteriales</taxon>
        <taxon>Sphingobacteriaceae</taxon>
        <taxon>Pedobacter</taxon>
    </lineage>
</organism>
<dbReference type="PANTHER" id="PTHR34203">
    <property type="entry name" value="METHYLTRANSFERASE, FKBM FAMILY PROTEIN"/>
    <property type="match status" value="1"/>
</dbReference>
<dbReference type="EMBL" id="SJSN01000010">
    <property type="protein sequence ID" value="TCD07733.1"/>
    <property type="molecule type" value="Genomic_DNA"/>
</dbReference>
<dbReference type="SUPFAM" id="SSF53335">
    <property type="entry name" value="S-adenosyl-L-methionine-dependent methyltransferases"/>
    <property type="match status" value="1"/>
</dbReference>
<dbReference type="GO" id="GO:0008168">
    <property type="term" value="F:methyltransferase activity"/>
    <property type="evidence" value="ECO:0007669"/>
    <property type="project" value="UniProtKB-KW"/>
</dbReference>
<dbReference type="InterPro" id="IPR029063">
    <property type="entry name" value="SAM-dependent_MTases_sf"/>
</dbReference>
<keyword evidence="2" id="KW-0489">Methyltransferase</keyword>
<dbReference type="Pfam" id="PF05050">
    <property type="entry name" value="Methyltransf_21"/>
    <property type="match status" value="1"/>
</dbReference>
<proteinExistence type="predicted"/>
<evidence type="ECO:0000313" key="3">
    <source>
        <dbReference type="Proteomes" id="UP000291485"/>
    </source>
</evidence>
<dbReference type="InterPro" id="IPR006342">
    <property type="entry name" value="FkbM_mtfrase"/>
</dbReference>
<comment type="caution">
    <text evidence="2">The sequence shown here is derived from an EMBL/GenBank/DDBJ whole genome shotgun (WGS) entry which is preliminary data.</text>
</comment>
<feature type="domain" description="Methyltransferase FkbM" evidence="1">
    <location>
        <begin position="85"/>
        <end position="239"/>
    </location>
</feature>
<reference evidence="2 3" key="1">
    <citation type="submission" date="2019-02" db="EMBL/GenBank/DDBJ databases">
        <title>Pedobacter sp. RP-3-11 sp. nov., isolated from Arctic soil.</title>
        <authorList>
            <person name="Dahal R.H."/>
        </authorList>
    </citation>
    <scope>NUCLEOTIDE SEQUENCE [LARGE SCALE GENOMIC DNA]</scope>
    <source>
        <strain evidence="2 3">RP-3-11</strain>
    </source>
</reference>
<accession>A0A4R0P5M3</accession>
<protein>
    <submittedName>
        <fullName evidence="2">FkbM family methyltransferase</fullName>
    </submittedName>
</protein>
<dbReference type="Proteomes" id="UP000291485">
    <property type="component" value="Unassembled WGS sequence"/>
</dbReference>
<keyword evidence="2" id="KW-0808">Transferase</keyword>
<dbReference type="OrthoDB" id="9812600at2"/>
<keyword evidence="3" id="KW-1185">Reference proteome</keyword>
<dbReference type="NCBIfam" id="TIGR01444">
    <property type="entry name" value="fkbM_fam"/>
    <property type="match status" value="1"/>
</dbReference>
<dbReference type="AlphaFoldDB" id="A0A4R0P5M3"/>
<evidence type="ECO:0000259" key="1">
    <source>
        <dbReference type="Pfam" id="PF05050"/>
    </source>
</evidence>
<dbReference type="GO" id="GO:0032259">
    <property type="term" value="P:methylation"/>
    <property type="evidence" value="ECO:0007669"/>
    <property type="project" value="UniProtKB-KW"/>
</dbReference>
<sequence>MKPFKTIVKNQLKKIYRRPLIIKEISHKDQDKLTALNRYEKAEITFMGNLLHIVDAVTFIGSYFEIFKDKVYNFETKTAKPLIIDCGANIGLATIYLKNKYPGAQIIAFEPDPKIFNAMQENIKSFKLNDITCLNQAVSNVDGFLDFIVEGGHSGKLGRKHNFQSIKVKTIRLKTILQQHGAITFLKIDIEGHEIDLIPDIVEELRKVEFLFLEYHSFLNEPQRLDEILKYIKDAGFRYYIKEAFNKPNPFIDKEIFSNMDFMANIYCVRHD</sequence>